<evidence type="ECO:0000256" key="4">
    <source>
        <dbReference type="ARBA" id="ARBA00022679"/>
    </source>
</evidence>
<keyword evidence="6 9" id="KW-0093">Biotin biosynthesis</keyword>
<feature type="binding site" evidence="9">
    <location>
        <position position="454"/>
    </location>
    <ligand>
        <name>substrate</name>
    </ligand>
</feature>
<evidence type="ECO:0000256" key="5">
    <source>
        <dbReference type="ARBA" id="ARBA00022691"/>
    </source>
</evidence>
<dbReference type="Gene3D" id="3.40.640.10">
    <property type="entry name" value="Type I PLP-dependent aspartate aminotransferase-like (Major domain)"/>
    <property type="match status" value="1"/>
</dbReference>
<feature type="modified residue" description="N6-(pyridoxal phosphate)lysine" evidence="9">
    <location>
        <position position="324"/>
    </location>
</feature>
<evidence type="ECO:0000256" key="1">
    <source>
        <dbReference type="ARBA" id="ARBA00001933"/>
    </source>
</evidence>
<comment type="subunit">
    <text evidence="9">Homodimer.</text>
</comment>
<feature type="compositionally biased region" description="Low complexity" evidence="10">
    <location>
        <begin position="205"/>
        <end position="220"/>
    </location>
</feature>
<comment type="cofactor">
    <cofactor evidence="1 9">
        <name>pyridoxal 5'-phosphate</name>
        <dbReference type="ChEBI" id="CHEBI:597326"/>
    </cofactor>
</comment>
<dbReference type="eggNOG" id="COG0161">
    <property type="taxonomic scope" value="Bacteria"/>
</dbReference>
<dbReference type="Proteomes" id="UP000001508">
    <property type="component" value="Chromosome"/>
</dbReference>
<keyword evidence="12" id="KW-1185">Reference proteome</keyword>
<dbReference type="KEGG" id="dak:DaAHT2_2561"/>
<name>D6Z0W5_DESAT</name>
<dbReference type="SUPFAM" id="SSF53383">
    <property type="entry name" value="PLP-dependent transferases"/>
    <property type="match status" value="1"/>
</dbReference>
<evidence type="ECO:0000256" key="6">
    <source>
        <dbReference type="ARBA" id="ARBA00022756"/>
    </source>
</evidence>
<feature type="binding site" evidence="9">
    <location>
        <position position="55"/>
    </location>
    <ligand>
        <name>substrate</name>
    </ligand>
</feature>
<dbReference type="EC" id="2.6.1.62" evidence="9"/>
<dbReference type="GO" id="GO:0004015">
    <property type="term" value="F:adenosylmethionine-8-amino-7-oxononanoate transaminase activity"/>
    <property type="evidence" value="ECO:0007669"/>
    <property type="project" value="UniProtKB-UniRule"/>
</dbReference>
<keyword evidence="7 9" id="KW-0663">Pyridoxal phosphate</keyword>
<dbReference type="PANTHER" id="PTHR42684">
    <property type="entry name" value="ADENOSYLMETHIONINE-8-AMINO-7-OXONONANOATE AMINOTRANSFERASE"/>
    <property type="match status" value="1"/>
</dbReference>
<dbReference type="CDD" id="cd00610">
    <property type="entry name" value="OAT_like"/>
    <property type="match status" value="1"/>
</dbReference>
<evidence type="ECO:0000256" key="9">
    <source>
        <dbReference type="HAMAP-Rule" id="MF_00834"/>
    </source>
</evidence>
<feature type="binding site" evidence="9">
    <location>
        <position position="359"/>
    </location>
    <ligand>
        <name>substrate</name>
    </ligand>
</feature>
<accession>D6Z0W5</accession>
<dbReference type="InterPro" id="IPR015421">
    <property type="entry name" value="PyrdxlP-dep_Trfase_major"/>
</dbReference>
<dbReference type="HAMAP" id="MF_00834">
    <property type="entry name" value="BioA"/>
    <property type="match status" value="1"/>
</dbReference>
<dbReference type="PROSITE" id="PS00600">
    <property type="entry name" value="AA_TRANSFER_CLASS_3"/>
    <property type="match status" value="1"/>
</dbReference>
<feature type="site" description="Participates in the substrate recognition with KAPA and in a stacking interaction with the adenine ring of SAM" evidence="9">
    <location>
        <position position="18"/>
    </location>
</feature>
<keyword evidence="3 9" id="KW-0032">Aminotransferase</keyword>
<feature type="binding site" evidence="9">
    <location>
        <begin position="360"/>
        <end position="361"/>
    </location>
    <ligand>
        <name>pyridoxal 5'-phosphate</name>
        <dbReference type="ChEBI" id="CHEBI:597326"/>
    </ligand>
</feature>
<dbReference type="InterPro" id="IPR015424">
    <property type="entry name" value="PyrdxlP-dep_Trfase"/>
</dbReference>
<dbReference type="AlphaFoldDB" id="D6Z0W5"/>
<feature type="binding site" evidence="9">
    <location>
        <position position="324"/>
    </location>
    <ligand>
        <name>substrate</name>
    </ligand>
</feature>
<organism evidence="11 12">
    <name type="scientific">Desulfurivibrio alkaliphilus (strain DSM 19089 / UNIQEM U267 / AHT2)</name>
    <dbReference type="NCBI Taxonomy" id="589865"/>
    <lineage>
        <taxon>Bacteria</taxon>
        <taxon>Pseudomonadati</taxon>
        <taxon>Thermodesulfobacteriota</taxon>
        <taxon>Desulfobulbia</taxon>
        <taxon>Desulfobulbales</taxon>
        <taxon>Desulfobulbaceae</taxon>
        <taxon>Desulfurivibrio</taxon>
    </lineage>
</organism>
<reference evidence="12" key="1">
    <citation type="submission" date="2010-02" db="EMBL/GenBank/DDBJ databases">
        <title>Complete sequence of Desulfurivibrio alkaliphilus AHT2.</title>
        <authorList>
            <consortium name="US DOE Joint Genome Institute"/>
            <person name="Pitluck S."/>
            <person name="Chertkov O."/>
            <person name="Detter J.C."/>
            <person name="Han C."/>
            <person name="Tapia R."/>
            <person name="Larimer F."/>
            <person name="Land M."/>
            <person name="Hauser L."/>
            <person name="Kyrpides N."/>
            <person name="Mikhailova N."/>
            <person name="Sorokin D.Y."/>
            <person name="Muyzer G."/>
            <person name="Woyke T."/>
        </authorList>
    </citation>
    <scope>NUCLEOTIDE SEQUENCE [LARGE SCALE GENOMIC DNA]</scope>
    <source>
        <strain evidence="12">DSM 19089 / UNIQEM U267 / AHT2</strain>
    </source>
</reference>
<keyword evidence="9" id="KW-0963">Cytoplasm</keyword>
<feature type="binding site" evidence="9">
    <location>
        <begin position="115"/>
        <end position="116"/>
    </location>
    <ligand>
        <name>pyridoxal 5'-phosphate</name>
        <dbReference type="ChEBI" id="CHEBI:597326"/>
    </ligand>
</feature>
<evidence type="ECO:0000256" key="7">
    <source>
        <dbReference type="ARBA" id="ARBA00022898"/>
    </source>
</evidence>
<proteinExistence type="inferred from homology"/>
<dbReference type="InterPro" id="IPR005815">
    <property type="entry name" value="BioA"/>
</dbReference>
<feature type="region of interest" description="Disordered" evidence="10">
    <location>
        <begin position="202"/>
        <end position="224"/>
    </location>
</feature>
<dbReference type="GO" id="GO:0005737">
    <property type="term" value="C:cytoplasm"/>
    <property type="evidence" value="ECO:0007669"/>
    <property type="project" value="UniProtKB-SubCell"/>
</dbReference>
<dbReference type="EMBL" id="CP001940">
    <property type="protein sequence ID" value="ADH87225.1"/>
    <property type="molecule type" value="Genomic_DNA"/>
</dbReference>
<evidence type="ECO:0000313" key="11">
    <source>
        <dbReference type="EMBL" id="ADH87225.1"/>
    </source>
</evidence>
<comment type="subcellular location">
    <subcellularLocation>
        <location evidence="9">Cytoplasm</location>
    </subcellularLocation>
</comment>
<evidence type="ECO:0000256" key="2">
    <source>
        <dbReference type="ARBA" id="ARBA00005063"/>
    </source>
</evidence>
<protein>
    <recommendedName>
        <fullName evidence="9">Adenosylmethionine-8-amino-7-oxononanoate aminotransferase</fullName>
        <ecNumber evidence="9">2.6.1.62</ecNumber>
    </recommendedName>
    <alternativeName>
        <fullName evidence="9">7,8-diamino-pelargonic acid aminotransferase</fullName>
        <shortName evidence="9">DAPA AT</shortName>
        <shortName evidence="9">DAPA aminotransferase</shortName>
    </alternativeName>
    <alternativeName>
        <fullName evidence="9">7,8-diaminononanoate synthase</fullName>
        <shortName evidence="9">DANS</shortName>
    </alternativeName>
    <alternativeName>
        <fullName evidence="9">Diaminopelargonic acid synthase</fullName>
    </alternativeName>
</protein>
<comment type="catalytic activity">
    <reaction evidence="8 9">
        <text>(8S)-8-amino-7-oxononanoate + S-adenosyl-L-methionine = S-adenosyl-4-methylsulfanyl-2-oxobutanoate + (7R,8S)-7,8-diammoniononanoate</text>
        <dbReference type="Rhea" id="RHEA:16861"/>
        <dbReference type="ChEBI" id="CHEBI:16490"/>
        <dbReference type="ChEBI" id="CHEBI:59789"/>
        <dbReference type="ChEBI" id="CHEBI:149468"/>
        <dbReference type="ChEBI" id="CHEBI:149469"/>
        <dbReference type="EC" id="2.6.1.62"/>
    </reaction>
</comment>
<sequence>MNDDCLMQQDRNFLWHPFTQMHDYAHRDLLLVDRAQGIRLYDRQGREYFDTISSWWCIVHGHSHPTMQHYVREQLARLDQVLLAGISHEPAIRLAAKLVELTPPGLSKVFYSDNGSTACEVAVKMSLQYWQQSGQPQRRELVALERGYHGDTIGTMSLGGVPEFHQAFAHLMFPSHRLPPPNCYRCPAGQLPPLKIAGGAGAGLATGEADSPAPPSAAGAPDRDEPFGVAGEVLRCDCQCLEPLAQLLAAEGERIAALILEPRILAAGGMIIYPATWLRRAAELTRSYGVHLIFDEVAVGFGRSGTMFALESAGVTPDFLCLSKGLTGGMLPMAVTMTSDEIYQAFYGEYGENRTFFHGHTFSGNPLAAAAALGSLAVFAQEQTMAGLPAKMAHLDRCLERFKELPWVGDLRRLGMIAALELVEDRATKRPYPASRRVGWPIFLAGLEQGLLLRPLGNIVYLWLPLSTTREEISTITEKMWQVLSNPANIAGA</sequence>
<dbReference type="InterPro" id="IPR005814">
    <property type="entry name" value="Aminotrans_3"/>
</dbReference>
<dbReference type="GO" id="GO:0030170">
    <property type="term" value="F:pyridoxal phosphate binding"/>
    <property type="evidence" value="ECO:0007669"/>
    <property type="project" value="UniProtKB-UniRule"/>
</dbReference>
<gene>
    <name evidence="9" type="primary">bioA</name>
    <name evidence="11" type="ordered locus">DaAHT2_2561</name>
</gene>
<dbReference type="Gene3D" id="3.90.1150.10">
    <property type="entry name" value="Aspartate Aminotransferase, domain 1"/>
    <property type="match status" value="1"/>
</dbReference>
<dbReference type="InterPro" id="IPR015422">
    <property type="entry name" value="PyrdxlP-dep_Trfase_small"/>
</dbReference>
<evidence type="ECO:0000256" key="3">
    <source>
        <dbReference type="ARBA" id="ARBA00022576"/>
    </source>
</evidence>
<dbReference type="Pfam" id="PF00202">
    <property type="entry name" value="Aminotran_3"/>
    <property type="match status" value="2"/>
</dbReference>
<dbReference type="InParanoid" id="D6Z0W5"/>
<dbReference type="GO" id="GO:0009102">
    <property type="term" value="P:biotin biosynthetic process"/>
    <property type="evidence" value="ECO:0007669"/>
    <property type="project" value="UniProtKB-UniRule"/>
</dbReference>
<dbReference type="OrthoDB" id="9801834at2"/>
<dbReference type="HOGENOM" id="CLU_016922_4_3_7"/>
<dbReference type="InterPro" id="IPR049704">
    <property type="entry name" value="Aminotrans_3_PPA_site"/>
</dbReference>
<evidence type="ECO:0000256" key="10">
    <source>
        <dbReference type="SAM" id="MobiDB-lite"/>
    </source>
</evidence>
<dbReference type="PANTHER" id="PTHR42684:SF3">
    <property type="entry name" value="ADENOSYLMETHIONINE-8-AMINO-7-OXONONANOATE AMINOTRANSFERASE"/>
    <property type="match status" value="1"/>
</dbReference>
<evidence type="ECO:0000256" key="8">
    <source>
        <dbReference type="ARBA" id="ARBA00048449"/>
    </source>
</evidence>
<keyword evidence="5 9" id="KW-0949">S-adenosyl-L-methionine</keyword>
<dbReference type="FunCoup" id="D6Z0W5">
    <property type="interactions" value="191"/>
</dbReference>
<comment type="pathway">
    <text evidence="2 9">Cofactor biosynthesis; biotin biosynthesis; 7,8-diaminononanoate from 8-amino-7-oxononanoate (SAM route): step 1/1.</text>
</comment>
<dbReference type="STRING" id="589865.DaAHT2_2561"/>
<keyword evidence="4 9" id="KW-0808">Transferase</keyword>
<comment type="similarity">
    <text evidence="9">Belongs to the class-III pyridoxal-phosphate-dependent aminotransferase family. BioA subfamily.</text>
</comment>
<dbReference type="RefSeq" id="WP_013164735.1">
    <property type="nucleotide sequence ID" value="NC_014216.1"/>
</dbReference>
<evidence type="ECO:0000313" key="12">
    <source>
        <dbReference type="Proteomes" id="UP000001508"/>
    </source>
</evidence>
<comment type="function">
    <text evidence="9">Catalyzes the transfer of the alpha-amino group from S-adenosyl-L-methionine (SAM) to 7-keto-8-aminopelargonic acid (KAPA) to form 7,8-diaminopelargonic acid (DAPA). It is the only aminotransferase known to utilize SAM as an amino donor.</text>
</comment>
<feature type="binding site" evidence="9">
    <location>
        <position position="295"/>
    </location>
    <ligand>
        <name>pyridoxal 5'-phosphate</name>
        <dbReference type="ChEBI" id="CHEBI:597326"/>
    </ligand>
</feature>
<dbReference type="UniPathway" id="UPA00078">
    <property type="reaction ID" value="UER00160"/>
</dbReference>
<feature type="binding site" evidence="9">
    <location>
        <position position="148"/>
    </location>
    <ligand>
        <name>substrate</name>
    </ligand>
</feature>